<evidence type="ECO:0000313" key="3">
    <source>
        <dbReference type="Proteomes" id="UP001054837"/>
    </source>
</evidence>
<evidence type="ECO:0000256" key="1">
    <source>
        <dbReference type="SAM" id="MobiDB-lite"/>
    </source>
</evidence>
<name>A0AAV4V066_9ARAC</name>
<organism evidence="2 3">
    <name type="scientific">Caerostris darwini</name>
    <dbReference type="NCBI Taxonomy" id="1538125"/>
    <lineage>
        <taxon>Eukaryota</taxon>
        <taxon>Metazoa</taxon>
        <taxon>Ecdysozoa</taxon>
        <taxon>Arthropoda</taxon>
        <taxon>Chelicerata</taxon>
        <taxon>Arachnida</taxon>
        <taxon>Araneae</taxon>
        <taxon>Araneomorphae</taxon>
        <taxon>Entelegynae</taxon>
        <taxon>Araneoidea</taxon>
        <taxon>Araneidae</taxon>
        <taxon>Caerostris</taxon>
    </lineage>
</organism>
<comment type="caution">
    <text evidence="2">The sequence shown here is derived from an EMBL/GenBank/DDBJ whole genome shotgun (WGS) entry which is preliminary data.</text>
</comment>
<protein>
    <submittedName>
        <fullName evidence="2">Uncharacterized protein</fullName>
    </submittedName>
</protein>
<dbReference type="Proteomes" id="UP001054837">
    <property type="component" value="Unassembled WGS sequence"/>
</dbReference>
<evidence type="ECO:0000313" key="2">
    <source>
        <dbReference type="EMBL" id="GIY63398.1"/>
    </source>
</evidence>
<feature type="region of interest" description="Disordered" evidence="1">
    <location>
        <begin position="1"/>
        <end position="46"/>
    </location>
</feature>
<dbReference type="EMBL" id="BPLQ01012172">
    <property type="protein sequence ID" value="GIY63398.1"/>
    <property type="molecule type" value="Genomic_DNA"/>
</dbReference>
<keyword evidence="3" id="KW-1185">Reference proteome</keyword>
<dbReference type="AlphaFoldDB" id="A0AAV4V066"/>
<proteinExistence type="predicted"/>
<gene>
    <name evidence="2" type="ORF">CDAR_308141</name>
</gene>
<sequence length="113" mass="13000">MKSETEGLPCRINAVTRAQMKRHKENRKEGTRNSGNENRNKTAKNSLEEDLILQELRVEDETISKLIEIHSTKHVELNEDKEISTFLANTKNDSSISADYSLTNEGILRKRKM</sequence>
<accession>A0AAV4V066</accession>
<reference evidence="2 3" key="1">
    <citation type="submission" date="2021-06" db="EMBL/GenBank/DDBJ databases">
        <title>Caerostris darwini draft genome.</title>
        <authorList>
            <person name="Kono N."/>
            <person name="Arakawa K."/>
        </authorList>
    </citation>
    <scope>NUCLEOTIDE SEQUENCE [LARGE SCALE GENOMIC DNA]</scope>
</reference>